<sequence>MNEKIASKAEKIFRKSSIKKKNETYTLVAIKKEETVIKDVLINDVSIKDLANKK</sequence>
<evidence type="ECO:0000313" key="1">
    <source>
        <dbReference type="EMBL" id="MFE3848618.1"/>
    </source>
</evidence>
<dbReference type="Proteomes" id="UP001600039">
    <property type="component" value="Unassembled WGS sequence"/>
</dbReference>
<keyword evidence="2" id="KW-1185">Reference proteome</keyword>
<comment type="caution">
    <text evidence="1">The sequence shown here is derived from an EMBL/GenBank/DDBJ whole genome shotgun (WGS) entry which is preliminary data.</text>
</comment>
<name>A0ABW6HPM1_9FLAO</name>
<dbReference type="RefSeq" id="WP_379858361.1">
    <property type="nucleotide sequence ID" value="NZ_JBHZQA010000007.1"/>
</dbReference>
<evidence type="ECO:0008006" key="3">
    <source>
        <dbReference type="Google" id="ProtNLM"/>
    </source>
</evidence>
<organism evidence="1 2">
    <name type="scientific">Flavobacterium fructosi</name>
    <dbReference type="NCBI Taxonomy" id="3230416"/>
    <lineage>
        <taxon>Bacteria</taxon>
        <taxon>Pseudomonadati</taxon>
        <taxon>Bacteroidota</taxon>
        <taxon>Flavobacteriia</taxon>
        <taxon>Flavobacteriales</taxon>
        <taxon>Flavobacteriaceae</taxon>
        <taxon>Flavobacterium</taxon>
    </lineage>
</organism>
<dbReference type="EMBL" id="JBHZQA010000007">
    <property type="protein sequence ID" value="MFE3848618.1"/>
    <property type="molecule type" value="Genomic_DNA"/>
</dbReference>
<reference evidence="1 2" key="1">
    <citation type="submission" date="2024-06" db="EMBL/GenBank/DDBJ databases">
        <title>Flavobacterium spp. isolated from glacier.</title>
        <authorList>
            <person name="Han D."/>
        </authorList>
    </citation>
    <scope>NUCLEOTIDE SEQUENCE [LARGE SCALE GENOMIC DNA]</scope>
    <source>
        <strain evidence="1 2">LB3P45</strain>
    </source>
</reference>
<protein>
    <recommendedName>
        <fullName evidence="3">DUF4295 domain-containing protein</fullName>
    </recommendedName>
</protein>
<evidence type="ECO:0000313" key="2">
    <source>
        <dbReference type="Proteomes" id="UP001600039"/>
    </source>
</evidence>
<accession>A0ABW6HPM1</accession>
<proteinExistence type="predicted"/>
<gene>
    <name evidence="1" type="ORF">ACFX5D_11660</name>
</gene>